<proteinExistence type="predicted"/>
<reference evidence="2 3" key="1">
    <citation type="submission" date="2020-08" db="EMBL/GenBank/DDBJ databases">
        <title>Genomic Encyclopedia of Type Strains, Phase IV (KMG-IV): sequencing the most valuable type-strain genomes for metagenomic binning, comparative biology and taxonomic classification.</title>
        <authorList>
            <person name="Goeker M."/>
        </authorList>
    </citation>
    <scope>NUCLEOTIDE SEQUENCE [LARGE SCALE GENOMIC DNA]</scope>
    <source>
        <strain evidence="2 3">DSM 21793</strain>
    </source>
</reference>
<dbReference type="Proteomes" id="UP000530564">
    <property type="component" value="Unassembled WGS sequence"/>
</dbReference>
<keyword evidence="1" id="KW-1133">Transmembrane helix</keyword>
<evidence type="ECO:0000313" key="3">
    <source>
        <dbReference type="Proteomes" id="UP000530564"/>
    </source>
</evidence>
<evidence type="ECO:0008006" key="4">
    <source>
        <dbReference type="Google" id="ProtNLM"/>
    </source>
</evidence>
<dbReference type="RefSeq" id="WP_183776485.1">
    <property type="nucleotide sequence ID" value="NZ_JACIDK010000007.1"/>
</dbReference>
<feature type="transmembrane region" description="Helical" evidence="1">
    <location>
        <begin position="56"/>
        <end position="76"/>
    </location>
</feature>
<protein>
    <recommendedName>
        <fullName evidence="4">DUF1772 domain-containing protein</fullName>
    </recommendedName>
</protein>
<keyword evidence="3" id="KW-1185">Reference proteome</keyword>
<comment type="caution">
    <text evidence="2">The sequence shown here is derived from an EMBL/GenBank/DDBJ whole genome shotgun (WGS) entry which is preliminary data.</text>
</comment>
<evidence type="ECO:0000313" key="2">
    <source>
        <dbReference type="EMBL" id="MBB3893199.1"/>
    </source>
</evidence>
<feature type="transmembrane region" description="Helical" evidence="1">
    <location>
        <begin position="82"/>
        <end position="101"/>
    </location>
</feature>
<dbReference type="AlphaFoldDB" id="A0A840A5C7"/>
<keyword evidence="1" id="KW-0812">Transmembrane</keyword>
<organism evidence="2 3">
    <name type="scientific">Phenylobacterium haematophilum</name>
    <dbReference type="NCBI Taxonomy" id="98513"/>
    <lineage>
        <taxon>Bacteria</taxon>
        <taxon>Pseudomonadati</taxon>
        <taxon>Pseudomonadota</taxon>
        <taxon>Alphaproteobacteria</taxon>
        <taxon>Caulobacterales</taxon>
        <taxon>Caulobacteraceae</taxon>
        <taxon>Phenylobacterium</taxon>
    </lineage>
</organism>
<feature type="transmembrane region" description="Helical" evidence="1">
    <location>
        <begin position="132"/>
        <end position="150"/>
    </location>
</feature>
<sequence length="152" mass="16479">MNAVIAAGAGFLAAVLWIDLTFDVQIQRRGPDRAPDEVLASLAPYYRRVTTGAWPMNWLTPSVLALTLAGILIQMLERVQPIWVSGASLALAAVSIGLGLWRTWRNAVRLGQAVDTPEVQTKLAVNVYRDHLISLAAMLALVGLQVATSFPF</sequence>
<gene>
    <name evidence="2" type="ORF">GGQ61_003937</name>
</gene>
<evidence type="ECO:0000256" key="1">
    <source>
        <dbReference type="SAM" id="Phobius"/>
    </source>
</evidence>
<feature type="transmembrane region" description="Helical" evidence="1">
    <location>
        <begin position="6"/>
        <end position="24"/>
    </location>
</feature>
<name>A0A840A5C7_9CAUL</name>
<accession>A0A840A5C7</accession>
<dbReference type="EMBL" id="JACIDK010000007">
    <property type="protein sequence ID" value="MBB3893199.1"/>
    <property type="molecule type" value="Genomic_DNA"/>
</dbReference>
<keyword evidence="1" id="KW-0472">Membrane</keyword>